<proteinExistence type="predicted"/>
<sequence>MDLGTMHSSTIYDGHWVTGLALSYQVDTSGMVLILIRDMGAKDLGKMRVLVQGVDRQWRVPDDDIVEPIRQEEHLQIMASIVGVRQHIGMDHPLFPQAGPVVPPPTQPMHAGHDGDGPSNIRHGDTDDNNRKRRASMRAVTSMWESLRVWFVF</sequence>
<feature type="compositionally biased region" description="Basic and acidic residues" evidence="1">
    <location>
        <begin position="111"/>
        <end position="130"/>
    </location>
</feature>
<evidence type="ECO:0000256" key="1">
    <source>
        <dbReference type="SAM" id="MobiDB-lite"/>
    </source>
</evidence>
<organism evidence="2 3">
    <name type="scientific">Lactuca sativa</name>
    <name type="common">Garden lettuce</name>
    <dbReference type="NCBI Taxonomy" id="4236"/>
    <lineage>
        <taxon>Eukaryota</taxon>
        <taxon>Viridiplantae</taxon>
        <taxon>Streptophyta</taxon>
        <taxon>Embryophyta</taxon>
        <taxon>Tracheophyta</taxon>
        <taxon>Spermatophyta</taxon>
        <taxon>Magnoliopsida</taxon>
        <taxon>eudicotyledons</taxon>
        <taxon>Gunneridae</taxon>
        <taxon>Pentapetalae</taxon>
        <taxon>asterids</taxon>
        <taxon>campanulids</taxon>
        <taxon>Asterales</taxon>
        <taxon>Asteraceae</taxon>
        <taxon>Cichorioideae</taxon>
        <taxon>Cichorieae</taxon>
        <taxon>Lactucinae</taxon>
        <taxon>Lactuca</taxon>
    </lineage>
</organism>
<evidence type="ECO:0000313" key="2">
    <source>
        <dbReference type="EMBL" id="KAJ0194179.1"/>
    </source>
</evidence>
<feature type="region of interest" description="Disordered" evidence="1">
    <location>
        <begin position="100"/>
        <end position="134"/>
    </location>
</feature>
<dbReference type="Proteomes" id="UP000235145">
    <property type="component" value="Unassembled WGS sequence"/>
</dbReference>
<name>A0A9R1X0W9_LACSA</name>
<keyword evidence="3" id="KW-1185">Reference proteome</keyword>
<gene>
    <name evidence="2" type="ORF">LSAT_V11C800433560</name>
</gene>
<reference evidence="2 3" key="1">
    <citation type="journal article" date="2017" name="Nat. Commun.">
        <title>Genome assembly with in vitro proximity ligation data and whole-genome triplication in lettuce.</title>
        <authorList>
            <person name="Reyes-Chin-Wo S."/>
            <person name="Wang Z."/>
            <person name="Yang X."/>
            <person name="Kozik A."/>
            <person name="Arikit S."/>
            <person name="Song C."/>
            <person name="Xia L."/>
            <person name="Froenicke L."/>
            <person name="Lavelle D.O."/>
            <person name="Truco M.J."/>
            <person name="Xia R."/>
            <person name="Zhu S."/>
            <person name="Xu C."/>
            <person name="Xu H."/>
            <person name="Xu X."/>
            <person name="Cox K."/>
            <person name="Korf I."/>
            <person name="Meyers B.C."/>
            <person name="Michelmore R.W."/>
        </authorList>
    </citation>
    <scope>NUCLEOTIDE SEQUENCE [LARGE SCALE GENOMIC DNA]</scope>
    <source>
        <strain evidence="3">cv. Salinas</strain>
        <tissue evidence="2">Seedlings</tissue>
    </source>
</reference>
<dbReference type="EMBL" id="NBSK02000008">
    <property type="protein sequence ID" value="KAJ0194179.1"/>
    <property type="molecule type" value="Genomic_DNA"/>
</dbReference>
<accession>A0A9R1X0W9</accession>
<comment type="caution">
    <text evidence="2">The sequence shown here is derived from an EMBL/GenBank/DDBJ whole genome shotgun (WGS) entry which is preliminary data.</text>
</comment>
<protein>
    <submittedName>
        <fullName evidence="2">Uncharacterized protein</fullName>
    </submittedName>
</protein>
<evidence type="ECO:0000313" key="3">
    <source>
        <dbReference type="Proteomes" id="UP000235145"/>
    </source>
</evidence>
<dbReference type="AlphaFoldDB" id="A0A9R1X0W9"/>